<gene>
    <name evidence="1" type="ORF">ACFSKP_06230</name>
</gene>
<comment type="caution">
    <text evidence="1">The sequence shown here is derived from an EMBL/GenBank/DDBJ whole genome shotgun (WGS) entry which is preliminary data.</text>
</comment>
<organism evidence="1 2">
    <name type="scientific">Pontibacter ruber</name>
    <dbReference type="NCBI Taxonomy" id="1343895"/>
    <lineage>
        <taxon>Bacteria</taxon>
        <taxon>Pseudomonadati</taxon>
        <taxon>Bacteroidota</taxon>
        <taxon>Cytophagia</taxon>
        <taxon>Cytophagales</taxon>
        <taxon>Hymenobacteraceae</taxon>
        <taxon>Pontibacter</taxon>
    </lineage>
</organism>
<keyword evidence="2" id="KW-1185">Reference proteome</keyword>
<dbReference type="NCBIfam" id="TIGR02453">
    <property type="entry name" value="TIGR02453 family protein"/>
    <property type="match status" value="1"/>
</dbReference>
<protein>
    <submittedName>
        <fullName evidence="1">DUF2461 domain-containing protein</fullName>
    </submittedName>
</protein>
<dbReference type="RefSeq" id="WP_250427491.1">
    <property type="nucleotide sequence ID" value="NZ_JALPRR010000001.1"/>
</dbReference>
<evidence type="ECO:0000313" key="1">
    <source>
        <dbReference type="EMBL" id="MFD2245844.1"/>
    </source>
</evidence>
<reference evidence="2" key="1">
    <citation type="journal article" date="2019" name="Int. J. Syst. Evol. Microbiol.">
        <title>The Global Catalogue of Microorganisms (GCM) 10K type strain sequencing project: providing services to taxonomists for standard genome sequencing and annotation.</title>
        <authorList>
            <consortium name="The Broad Institute Genomics Platform"/>
            <consortium name="The Broad Institute Genome Sequencing Center for Infectious Disease"/>
            <person name="Wu L."/>
            <person name="Ma J."/>
        </authorList>
    </citation>
    <scope>NUCLEOTIDE SEQUENCE [LARGE SCALE GENOMIC DNA]</scope>
    <source>
        <strain evidence="2">CGMCC 4.1782</strain>
    </source>
</reference>
<dbReference type="Proteomes" id="UP001597374">
    <property type="component" value="Unassembled WGS sequence"/>
</dbReference>
<evidence type="ECO:0000313" key="2">
    <source>
        <dbReference type="Proteomes" id="UP001597374"/>
    </source>
</evidence>
<dbReference type="InterPro" id="IPR012808">
    <property type="entry name" value="CHP02453"/>
</dbReference>
<proteinExistence type="predicted"/>
<accession>A0ABW5CUZ5</accession>
<dbReference type="PANTHER" id="PTHR36452">
    <property type="entry name" value="CHROMOSOME 12, WHOLE GENOME SHOTGUN SEQUENCE"/>
    <property type="match status" value="1"/>
</dbReference>
<dbReference type="PIRSF" id="PIRSF028451">
    <property type="entry name" value="UCP028451"/>
    <property type="match status" value="1"/>
</dbReference>
<dbReference type="Pfam" id="PF09365">
    <property type="entry name" value="DUF2461"/>
    <property type="match status" value="1"/>
</dbReference>
<name>A0ABW5CUZ5_9BACT</name>
<dbReference type="PANTHER" id="PTHR36452:SF1">
    <property type="entry name" value="DUF2461 DOMAIN-CONTAINING PROTEIN"/>
    <property type="match status" value="1"/>
</dbReference>
<sequence>MMHPDFILSFLRELQRNNSKQWMDLHREHYLQARQYFVEIVEHTLTELVTLDPSLHGVTAQESVFRINKNDFSKKGEPPYKGRIGAGMSKGGRHSAYANYILVLEPGGKSRVGGGMRSPGPKQLELIRQEIDYSPGELEAIVQAEDFRKQYGMLQGEKLSMAPKGYTSTHPAIDLLKHKGFLALHYFTDEEVCTPGFTDRLLPFFKAVKPLHDFLNRTIN</sequence>
<dbReference type="InterPro" id="IPR015996">
    <property type="entry name" value="UCP028451"/>
</dbReference>
<dbReference type="EMBL" id="JBHUIM010000001">
    <property type="protein sequence ID" value="MFD2245844.1"/>
    <property type="molecule type" value="Genomic_DNA"/>
</dbReference>